<evidence type="ECO:0000313" key="1">
    <source>
        <dbReference type="EnsemblPlants" id="cds.evm.model.06.1609"/>
    </source>
</evidence>
<proteinExistence type="predicted"/>
<dbReference type="AlphaFoldDB" id="A0A803PV80"/>
<dbReference type="Gramene" id="evm.model.06.1609">
    <property type="protein sequence ID" value="cds.evm.model.06.1609"/>
    <property type="gene ID" value="evm.TU.06.1609"/>
</dbReference>
<sequence>MARVWVQSRSCSGSRVQSSLGPGSLPGSWDWGPGPVQFWSSPVSGPSVQGPVSVLVLGSGLGPVWVQVSSWFGSRSQGPSPSPGPEVRIRGLSPGFEEQWSGPGFESEVPGLVPCSVSVRLGSVSVSSPGPVSGLKSGSQVRPVLGPGLVRIRVPAQSLPRPSGSGSRSCLGSVRAQSCFGSCPGPSLVQSRSSPSPCVRPCSVLPRVRVWVPGPSSCPVLGLGPGVLGLCLWSKSVQCVPSESGPEALLLSLFLPGPCLVRPCPGSGSVFAVVLGLGPGPVRVQSQGIRVLN</sequence>
<dbReference type="EMBL" id="UZAU01000615">
    <property type="status" value="NOT_ANNOTATED_CDS"/>
    <property type="molecule type" value="Genomic_DNA"/>
</dbReference>
<organism evidence="1 2">
    <name type="scientific">Cannabis sativa</name>
    <name type="common">Hemp</name>
    <name type="synonym">Marijuana</name>
    <dbReference type="NCBI Taxonomy" id="3483"/>
    <lineage>
        <taxon>Eukaryota</taxon>
        <taxon>Viridiplantae</taxon>
        <taxon>Streptophyta</taxon>
        <taxon>Embryophyta</taxon>
        <taxon>Tracheophyta</taxon>
        <taxon>Spermatophyta</taxon>
        <taxon>Magnoliopsida</taxon>
        <taxon>eudicotyledons</taxon>
        <taxon>Gunneridae</taxon>
        <taxon>Pentapetalae</taxon>
        <taxon>rosids</taxon>
        <taxon>fabids</taxon>
        <taxon>Rosales</taxon>
        <taxon>Cannabaceae</taxon>
        <taxon>Cannabis</taxon>
    </lineage>
</organism>
<name>A0A803PV80_CANSA</name>
<evidence type="ECO:0000313" key="2">
    <source>
        <dbReference type="Proteomes" id="UP000596661"/>
    </source>
</evidence>
<accession>A0A803PV80</accession>
<dbReference type="EnsemblPlants" id="evm.model.06.1609">
    <property type="protein sequence ID" value="cds.evm.model.06.1609"/>
    <property type="gene ID" value="evm.TU.06.1609"/>
</dbReference>
<reference evidence="1" key="1">
    <citation type="submission" date="2018-11" db="EMBL/GenBank/DDBJ databases">
        <authorList>
            <person name="Grassa J C."/>
        </authorList>
    </citation>
    <scope>NUCLEOTIDE SEQUENCE [LARGE SCALE GENOMIC DNA]</scope>
</reference>
<reference evidence="1" key="2">
    <citation type="submission" date="2021-03" db="UniProtKB">
        <authorList>
            <consortium name="EnsemblPlants"/>
        </authorList>
    </citation>
    <scope>IDENTIFICATION</scope>
</reference>
<protein>
    <submittedName>
        <fullName evidence="1">Uncharacterized protein</fullName>
    </submittedName>
</protein>
<keyword evidence="2" id="KW-1185">Reference proteome</keyword>
<dbReference type="Proteomes" id="UP000596661">
    <property type="component" value="Chromosome 6"/>
</dbReference>